<dbReference type="PANTHER" id="PTHR11496">
    <property type="entry name" value="ALCOHOL DEHYDROGENASE"/>
    <property type="match status" value="1"/>
</dbReference>
<dbReference type="PANTHER" id="PTHR11496:SF107">
    <property type="entry name" value="ALCOHOL DEHYDROGENASE, PUTATIVE (AFU_ORTHOLOGUE AFUA_1G06800)-RELATED"/>
    <property type="match status" value="1"/>
</dbReference>
<dbReference type="GO" id="GO:0046872">
    <property type="term" value="F:metal ion binding"/>
    <property type="evidence" value="ECO:0007669"/>
    <property type="project" value="InterPro"/>
</dbReference>
<dbReference type="Proteomes" id="UP000799436">
    <property type="component" value="Unassembled WGS sequence"/>
</dbReference>
<feature type="domain" description="Fe-containing alcohol dehydrogenase-like C-terminal" evidence="3">
    <location>
        <begin position="209"/>
        <end position="404"/>
    </location>
</feature>
<dbReference type="GO" id="GO:0004022">
    <property type="term" value="F:alcohol dehydrogenase (NAD+) activity"/>
    <property type="evidence" value="ECO:0007669"/>
    <property type="project" value="TreeGrafter"/>
</dbReference>
<evidence type="ECO:0000259" key="3">
    <source>
        <dbReference type="Pfam" id="PF25137"/>
    </source>
</evidence>
<dbReference type="PROSITE" id="PS00060">
    <property type="entry name" value="ADH_IRON_2"/>
    <property type="match status" value="1"/>
</dbReference>
<dbReference type="InterPro" id="IPR056798">
    <property type="entry name" value="ADH_Fe_C"/>
</dbReference>
<evidence type="ECO:0000313" key="5">
    <source>
        <dbReference type="Proteomes" id="UP000799436"/>
    </source>
</evidence>
<gene>
    <name evidence="4" type="ORF">EJ03DRAFT_315879</name>
</gene>
<dbReference type="InterPro" id="IPR001670">
    <property type="entry name" value="ADH_Fe/GldA"/>
</dbReference>
<reference evidence="4" key="1">
    <citation type="journal article" date="2020" name="Stud. Mycol.">
        <title>101 Dothideomycetes genomes: a test case for predicting lifestyles and emergence of pathogens.</title>
        <authorList>
            <person name="Haridas S."/>
            <person name="Albert R."/>
            <person name="Binder M."/>
            <person name="Bloem J."/>
            <person name="Labutti K."/>
            <person name="Salamov A."/>
            <person name="Andreopoulos B."/>
            <person name="Baker S."/>
            <person name="Barry K."/>
            <person name="Bills G."/>
            <person name="Bluhm B."/>
            <person name="Cannon C."/>
            <person name="Castanera R."/>
            <person name="Culley D."/>
            <person name="Daum C."/>
            <person name="Ezra D."/>
            <person name="Gonzalez J."/>
            <person name="Henrissat B."/>
            <person name="Kuo A."/>
            <person name="Liang C."/>
            <person name="Lipzen A."/>
            <person name="Lutzoni F."/>
            <person name="Magnuson J."/>
            <person name="Mondo S."/>
            <person name="Nolan M."/>
            <person name="Ohm R."/>
            <person name="Pangilinan J."/>
            <person name="Park H.-J."/>
            <person name="Ramirez L."/>
            <person name="Alfaro M."/>
            <person name="Sun H."/>
            <person name="Tritt A."/>
            <person name="Yoshinaga Y."/>
            <person name="Zwiers L.-H."/>
            <person name="Turgeon B."/>
            <person name="Goodwin S."/>
            <person name="Spatafora J."/>
            <person name="Crous P."/>
            <person name="Grigoriev I."/>
        </authorList>
    </citation>
    <scope>NUCLEOTIDE SEQUENCE</scope>
    <source>
        <strain evidence="4">CBS 116005</strain>
    </source>
</reference>
<dbReference type="CDD" id="cd08192">
    <property type="entry name" value="MAR-like"/>
    <property type="match status" value="1"/>
</dbReference>
<evidence type="ECO:0000256" key="1">
    <source>
        <dbReference type="ARBA" id="ARBA00023002"/>
    </source>
</evidence>
<proteinExistence type="predicted"/>
<evidence type="ECO:0000259" key="2">
    <source>
        <dbReference type="Pfam" id="PF00465"/>
    </source>
</evidence>
<dbReference type="SUPFAM" id="SSF56796">
    <property type="entry name" value="Dehydroquinate synthase-like"/>
    <property type="match status" value="1"/>
</dbReference>
<dbReference type="InterPro" id="IPR039697">
    <property type="entry name" value="Alcohol_dehydrogenase_Fe"/>
</dbReference>
<evidence type="ECO:0000313" key="4">
    <source>
        <dbReference type="EMBL" id="KAF2767452.1"/>
    </source>
</evidence>
<dbReference type="InterPro" id="IPR018211">
    <property type="entry name" value="ADH_Fe_CS"/>
</dbReference>
<name>A0A6G1L4D5_9PEZI</name>
<dbReference type="EMBL" id="ML995856">
    <property type="protein sequence ID" value="KAF2767452.1"/>
    <property type="molecule type" value="Genomic_DNA"/>
</dbReference>
<protein>
    <submittedName>
        <fullName evidence="4">Dehydroquinate synthase-like protein</fullName>
    </submittedName>
</protein>
<dbReference type="OrthoDB" id="339764at2759"/>
<keyword evidence="5" id="KW-1185">Reference proteome</keyword>
<feature type="domain" description="Alcohol dehydrogenase iron-type/glycerol dehydrogenase GldA" evidence="2">
    <location>
        <begin position="21"/>
        <end position="195"/>
    </location>
</feature>
<dbReference type="AlphaFoldDB" id="A0A6G1L4D5"/>
<keyword evidence="1" id="KW-0560">Oxidoreductase</keyword>
<dbReference type="Gene3D" id="3.40.50.1970">
    <property type="match status" value="1"/>
</dbReference>
<organism evidence="4 5">
    <name type="scientific">Teratosphaeria nubilosa</name>
    <dbReference type="NCBI Taxonomy" id="161662"/>
    <lineage>
        <taxon>Eukaryota</taxon>
        <taxon>Fungi</taxon>
        <taxon>Dikarya</taxon>
        <taxon>Ascomycota</taxon>
        <taxon>Pezizomycotina</taxon>
        <taxon>Dothideomycetes</taxon>
        <taxon>Dothideomycetidae</taxon>
        <taxon>Mycosphaerellales</taxon>
        <taxon>Teratosphaeriaceae</taxon>
        <taxon>Teratosphaeria</taxon>
    </lineage>
</organism>
<accession>A0A6G1L4D5</accession>
<dbReference type="Pfam" id="PF25137">
    <property type="entry name" value="ADH_Fe_C"/>
    <property type="match status" value="1"/>
</dbReference>
<dbReference type="GO" id="GO:0005739">
    <property type="term" value="C:mitochondrion"/>
    <property type="evidence" value="ECO:0007669"/>
    <property type="project" value="TreeGrafter"/>
</dbReference>
<dbReference type="Gene3D" id="1.20.1090.10">
    <property type="entry name" value="Dehydroquinate synthase-like - alpha domain"/>
    <property type="match status" value="1"/>
</dbReference>
<dbReference type="Pfam" id="PF00465">
    <property type="entry name" value="Fe-ADH"/>
    <property type="match status" value="1"/>
</dbReference>
<sequence length="407" mass="44246">MADPRIINQYDIPQRKDKFAVFDANFLQDVPHFVRQWNLKRIVLVCSTSLYAKYDHVQKLEAKLGEKVVGKKIGVGAHSPYSDVVEIAHLLQNTDADCLLSIGSSSYNDASKIASKLANTLLPGSTDTDMEAIVDQEKGKATTNDAKVKVIQAPTSLSAAEWNGTASATNSDGKKQHFGLASHKEGAPDLIVMDPELASTAPETLWLSSGVRCVDHCIEIACNKDCKPEDQAVALAGLSKMLKGLLQYKQGIGEDRQKFVRGISEAQKGSREAIQALIVSNNTLGPSHAIGHQLGSVAGVMHGMTSCILLAPTMRYSAETWPRTREVQAKILKVFNETLGWQESNAADALTKFVEQLGLPTRLSEVGVTDQPQIEKVAEKALTDIWGGGKPQITEKEEVMKILNMVL</sequence>